<dbReference type="PROSITE" id="PS50109">
    <property type="entry name" value="HIS_KIN"/>
    <property type="match status" value="1"/>
</dbReference>
<evidence type="ECO:0000256" key="1">
    <source>
        <dbReference type="ARBA" id="ARBA00000085"/>
    </source>
</evidence>
<evidence type="ECO:0000256" key="3">
    <source>
        <dbReference type="ARBA" id="ARBA00022679"/>
    </source>
</evidence>
<keyword evidence="6" id="KW-0067">ATP-binding</keyword>
<dbReference type="EMBL" id="WNDX01000072">
    <property type="protein sequence ID" value="KAF1042856.1"/>
    <property type="molecule type" value="Genomic_DNA"/>
</dbReference>
<dbReference type="InterPro" id="IPR003594">
    <property type="entry name" value="HATPase_dom"/>
</dbReference>
<dbReference type="Pfam" id="PF02518">
    <property type="entry name" value="HATPase_c"/>
    <property type="match status" value="1"/>
</dbReference>
<dbReference type="PANTHER" id="PTHR42878">
    <property type="entry name" value="TWO-COMPONENT HISTIDINE KINASE"/>
    <property type="match status" value="1"/>
</dbReference>
<evidence type="ECO:0000256" key="2">
    <source>
        <dbReference type="ARBA" id="ARBA00012438"/>
    </source>
</evidence>
<dbReference type="GO" id="GO:0030295">
    <property type="term" value="F:protein kinase activator activity"/>
    <property type="evidence" value="ECO:0007669"/>
    <property type="project" value="TreeGrafter"/>
</dbReference>
<keyword evidence="3" id="KW-0808">Transferase</keyword>
<dbReference type="SMART" id="SM00387">
    <property type="entry name" value="HATPase_c"/>
    <property type="match status" value="1"/>
</dbReference>
<evidence type="ECO:0000256" key="4">
    <source>
        <dbReference type="ARBA" id="ARBA00022741"/>
    </source>
</evidence>
<name>A0A7V8JTQ7_9BURK</name>
<dbReference type="SUPFAM" id="SSF55874">
    <property type="entry name" value="ATPase domain of HSP90 chaperone/DNA topoisomerase II/histidine kinase"/>
    <property type="match status" value="1"/>
</dbReference>
<dbReference type="AlphaFoldDB" id="A0A7V8JTQ7"/>
<evidence type="ECO:0000313" key="10">
    <source>
        <dbReference type="Proteomes" id="UP000462435"/>
    </source>
</evidence>
<comment type="catalytic activity">
    <reaction evidence="1">
        <text>ATP + protein L-histidine = ADP + protein N-phospho-L-histidine.</text>
        <dbReference type="EC" id="2.7.13.3"/>
    </reaction>
</comment>
<evidence type="ECO:0000256" key="7">
    <source>
        <dbReference type="ARBA" id="ARBA00023012"/>
    </source>
</evidence>
<dbReference type="EC" id="2.7.13.3" evidence="2"/>
<dbReference type="GO" id="GO:0005524">
    <property type="term" value="F:ATP binding"/>
    <property type="evidence" value="ECO:0007669"/>
    <property type="project" value="UniProtKB-KW"/>
</dbReference>
<dbReference type="GO" id="GO:0000156">
    <property type="term" value="F:phosphorelay response regulator activity"/>
    <property type="evidence" value="ECO:0007669"/>
    <property type="project" value="TreeGrafter"/>
</dbReference>
<protein>
    <recommendedName>
        <fullName evidence="2">histidine kinase</fullName>
        <ecNumber evidence="2">2.7.13.3</ecNumber>
    </recommendedName>
</protein>
<evidence type="ECO:0000256" key="5">
    <source>
        <dbReference type="ARBA" id="ARBA00022777"/>
    </source>
</evidence>
<dbReference type="InterPro" id="IPR004358">
    <property type="entry name" value="Sig_transdc_His_kin-like_C"/>
</dbReference>
<dbReference type="InterPro" id="IPR005467">
    <property type="entry name" value="His_kinase_dom"/>
</dbReference>
<dbReference type="CDD" id="cd00075">
    <property type="entry name" value="HATPase"/>
    <property type="match status" value="1"/>
</dbReference>
<dbReference type="GO" id="GO:0007234">
    <property type="term" value="P:osmosensory signaling via phosphorelay pathway"/>
    <property type="evidence" value="ECO:0007669"/>
    <property type="project" value="TreeGrafter"/>
</dbReference>
<organism evidence="9 10">
    <name type="scientific">Herbaspirillum frisingense</name>
    <dbReference type="NCBI Taxonomy" id="92645"/>
    <lineage>
        <taxon>Bacteria</taxon>
        <taxon>Pseudomonadati</taxon>
        <taxon>Pseudomonadota</taxon>
        <taxon>Betaproteobacteria</taxon>
        <taxon>Burkholderiales</taxon>
        <taxon>Oxalobacteraceae</taxon>
        <taxon>Herbaspirillum</taxon>
    </lineage>
</organism>
<keyword evidence="7" id="KW-0902">Two-component regulatory system</keyword>
<dbReference type="Proteomes" id="UP000462435">
    <property type="component" value="Unassembled WGS sequence"/>
</dbReference>
<dbReference type="PRINTS" id="PR00344">
    <property type="entry name" value="BCTRLSENSOR"/>
</dbReference>
<comment type="caution">
    <text evidence="9">The sequence shown here is derived from an EMBL/GenBank/DDBJ whole genome shotgun (WGS) entry which is preliminary data.</text>
</comment>
<sequence>MSGLINDILDFARGRLGGGISASIIPQLNFWRQLEDVISELQMAHPMNPILRQIPHDLEVVCDGDRICQALSNLLKNALIHGEPEQPVTIRASVADKKFLLQVENFGPPIRKETQRRIFGPFARVPGKSSHEGLGLGLFIVAEIAKAHGGTVSVHSDEQSTIFSMELPQPRGEYRRVPSGTFLRRKDQIPYSLSYAGKMLLRSIKDVAPERRFCESFFFPALHLYQ</sequence>
<keyword evidence="5 9" id="KW-0418">Kinase</keyword>
<dbReference type="PANTHER" id="PTHR42878:SF7">
    <property type="entry name" value="SENSOR HISTIDINE KINASE GLRK"/>
    <property type="match status" value="1"/>
</dbReference>
<keyword evidence="4" id="KW-0547">Nucleotide-binding</keyword>
<accession>A0A7V8JTQ7</accession>
<evidence type="ECO:0000256" key="6">
    <source>
        <dbReference type="ARBA" id="ARBA00022840"/>
    </source>
</evidence>
<evidence type="ECO:0000313" key="9">
    <source>
        <dbReference type="EMBL" id="KAF1042856.1"/>
    </source>
</evidence>
<dbReference type="InterPro" id="IPR050351">
    <property type="entry name" value="BphY/WalK/GraS-like"/>
</dbReference>
<dbReference type="Gene3D" id="3.30.565.10">
    <property type="entry name" value="Histidine kinase-like ATPase, C-terminal domain"/>
    <property type="match status" value="1"/>
</dbReference>
<feature type="domain" description="Histidine kinase" evidence="8">
    <location>
        <begin position="1"/>
        <end position="171"/>
    </location>
</feature>
<gene>
    <name evidence="9" type="primary">tcrY</name>
    <name evidence="9" type="ORF">GAK35_02477</name>
</gene>
<dbReference type="GO" id="GO:0004673">
    <property type="term" value="F:protein histidine kinase activity"/>
    <property type="evidence" value="ECO:0007669"/>
    <property type="project" value="UniProtKB-EC"/>
</dbReference>
<proteinExistence type="predicted"/>
<dbReference type="InterPro" id="IPR036890">
    <property type="entry name" value="HATPase_C_sf"/>
</dbReference>
<evidence type="ECO:0000259" key="8">
    <source>
        <dbReference type="PROSITE" id="PS50109"/>
    </source>
</evidence>
<reference evidence="10" key="1">
    <citation type="journal article" date="2020" name="MBio">
        <title>Horizontal gene transfer to a defensive symbiont with a reduced genome amongst a multipartite beetle microbiome.</title>
        <authorList>
            <person name="Waterworth S.C."/>
            <person name="Florez L.V."/>
            <person name="Rees E.R."/>
            <person name="Hertweck C."/>
            <person name="Kaltenpoth M."/>
            <person name="Kwan J.C."/>
        </authorList>
    </citation>
    <scope>NUCLEOTIDE SEQUENCE [LARGE SCALE GENOMIC DNA]</scope>
</reference>